<evidence type="ECO:0008006" key="4">
    <source>
        <dbReference type="Google" id="ProtNLM"/>
    </source>
</evidence>
<dbReference type="STRING" id="587909.SAMN05421810_111176"/>
<protein>
    <recommendedName>
        <fullName evidence="4">Lipoprotein</fullName>
    </recommendedName>
</protein>
<feature type="signal peptide" evidence="1">
    <location>
        <begin position="1"/>
        <end position="34"/>
    </location>
</feature>
<organism evidence="2 3">
    <name type="scientific">Amycolatopsis arida</name>
    <dbReference type="NCBI Taxonomy" id="587909"/>
    <lineage>
        <taxon>Bacteria</taxon>
        <taxon>Bacillati</taxon>
        <taxon>Actinomycetota</taxon>
        <taxon>Actinomycetes</taxon>
        <taxon>Pseudonocardiales</taxon>
        <taxon>Pseudonocardiaceae</taxon>
        <taxon>Amycolatopsis</taxon>
    </lineage>
</organism>
<proteinExistence type="predicted"/>
<keyword evidence="1" id="KW-0732">Signal</keyword>
<sequence>MQATKRLIRSALPITFAVAIAVPLIASCSSPAPAASDAAATSSRGPDAAARHAITVEAGQGGLDVTGADALTAGPATFQVSTPDERSRWVGLVDLSPEVDLATFLAEMGKVFVEDPEVSVPAGQKVTNMATLRGGVSVNKTTPLGFSVHLAQGTYHLVDYSTLGEPDALDRVRTIEVGRAEGAPTGAPRVDGVVAQFGQGAEQRFLAPDTVAPDAQLLVSNATGQNNEAIIAPVKPGVTDEQVQAFFDSFGGGQPAESPFASEETYGLLPLGPGQSAVLRLNLQPGRYVLMSWVGEYETGKSNVQNGMHHVFTVA</sequence>
<evidence type="ECO:0000256" key="1">
    <source>
        <dbReference type="SAM" id="SignalP"/>
    </source>
</evidence>
<keyword evidence="3" id="KW-1185">Reference proteome</keyword>
<dbReference type="PROSITE" id="PS51257">
    <property type="entry name" value="PROKAR_LIPOPROTEIN"/>
    <property type="match status" value="1"/>
</dbReference>
<name>A0A1I6A8E2_9PSEU</name>
<gene>
    <name evidence="2" type="ORF">SAMN05421810_111176</name>
</gene>
<evidence type="ECO:0000313" key="3">
    <source>
        <dbReference type="Proteomes" id="UP000198727"/>
    </source>
</evidence>
<dbReference type="Proteomes" id="UP000198727">
    <property type="component" value="Unassembled WGS sequence"/>
</dbReference>
<feature type="chain" id="PRO_5011711087" description="Lipoprotein" evidence="1">
    <location>
        <begin position="35"/>
        <end position="315"/>
    </location>
</feature>
<evidence type="ECO:0000313" key="2">
    <source>
        <dbReference type="EMBL" id="SFQ64981.1"/>
    </source>
</evidence>
<accession>A0A1I6A8E2</accession>
<dbReference type="EMBL" id="FOWW01000011">
    <property type="protein sequence ID" value="SFQ64981.1"/>
    <property type="molecule type" value="Genomic_DNA"/>
</dbReference>
<reference evidence="3" key="1">
    <citation type="submission" date="2016-10" db="EMBL/GenBank/DDBJ databases">
        <authorList>
            <person name="Varghese N."/>
            <person name="Submissions S."/>
        </authorList>
    </citation>
    <scope>NUCLEOTIDE SEQUENCE [LARGE SCALE GENOMIC DNA]</scope>
    <source>
        <strain evidence="3">CGMCC 4.5579</strain>
    </source>
</reference>
<dbReference type="AlphaFoldDB" id="A0A1I6A8E2"/>